<organism evidence="2 3">
    <name type="scientific">Thermodesulfovibrio yellowstonii</name>
    <dbReference type="NCBI Taxonomy" id="28262"/>
    <lineage>
        <taxon>Bacteria</taxon>
        <taxon>Pseudomonadati</taxon>
        <taxon>Nitrospirota</taxon>
        <taxon>Thermodesulfovibrionia</taxon>
        <taxon>Thermodesulfovibrionales</taxon>
        <taxon>Thermodesulfovibrionaceae</taxon>
        <taxon>Thermodesulfovibrio</taxon>
    </lineage>
</organism>
<feature type="transmembrane region" description="Helical" evidence="1">
    <location>
        <begin position="54"/>
        <end position="75"/>
    </location>
</feature>
<keyword evidence="1" id="KW-1133">Transmembrane helix</keyword>
<reference evidence="2" key="1">
    <citation type="submission" date="2022-12" db="EMBL/GenBank/DDBJ databases">
        <title>Reference genome sequencing for broad-spectrum identification of bacterial and archaeal isolates by mass spectrometry.</title>
        <authorList>
            <person name="Sekiguchi Y."/>
            <person name="Tourlousse D.M."/>
        </authorList>
    </citation>
    <scope>NUCLEOTIDE SEQUENCE</scope>
    <source>
        <strain evidence="2">TSL-P1</strain>
    </source>
</reference>
<sequence>MSNEMTEILKSHVNEIKKRFHVKEIGIFGSHIKIKAKIEAILIYLLNLRRGRKLLIIIWNLSFILRSYFIVRLTLC</sequence>
<proteinExistence type="predicted"/>
<keyword evidence="3" id="KW-1185">Reference proteome</keyword>
<accession>A0A9W6LKI1</accession>
<gene>
    <name evidence="2" type="ORF">TISLANDTSLP1_13370</name>
</gene>
<dbReference type="AlphaFoldDB" id="A0A9W6LKI1"/>
<comment type="caution">
    <text evidence="2">The sequence shown here is derived from an EMBL/GenBank/DDBJ whole genome shotgun (WGS) entry which is preliminary data.</text>
</comment>
<evidence type="ECO:0000256" key="1">
    <source>
        <dbReference type="SAM" id="Phobius"/>
    </source>
</evidence>
<keyword evidence="1" id="KW-0472">Membrane</keyword>
<protein>
    <submittedName>
        <fullName evidence="2">Uncharacterized protein</fullName>
    </submittedName>
</protein>
<keyword evidence="1" id="KW-0812">Transmembrane</keyword>
<dbReference type="Proteomes" id="UP001144297">
    <property type="component" value="Unassembled WGS sequence"/>
</dbReference>
<evidence type="ECO:0000313" key="2">
    <source>
        <dbReference type="EMBL" id="GLI53644.1"/>
    </source>
</evidence>
<dbReference type="EMBL" id="BSDX01000001">
    <property type="protein sequence ID" value="GLI53644.1"/>
    <property type="molecule type" value="Genomic_DNA"/>
</dbReference>
<name>A0A9W6LKI1_9BACT</name>
<evidence type="ECO:0000313" key="3">
    <source>
        <dbReference type="Proteomes" id="UP001144297"/>
    </source>
</evidence>